<sequence length="73" mass="8355">MHLSVPLPIALCISSVYPPVTLFCFIYFKLVQCDQKDTFKKCALSFSFCALFHTDCIHAYTHAHMQLHSAWST</sequence>
<dbReference type="EMBL" id="GGEC01088685">
    <property type="protein sequence ID" value="MBX69169.1"/>
    <property type="molecule type" value="Transcribed_RNA"/>
</dbReference>
<protein>
    <submittedName>
        <fullName evidence="2">Uncharacterized protein</fullName>
    </submittedName>
</protein>
<evidence type="ECO:0000256" key="1">
    <source>
        <dbReference type="SAM" id="Phobius"/>
    </source>
</evidence>
<accession>A0A2P2QQ55</accession>
<keyword evidence="1" id="KW-1133">Transmembrane helix</keyword>
<keyword evidence="1" id="KW-0812">Transmembrane</keyword>
<feature type="transmembrane region" description="Helical" evidence="1">
    <location>
        <begin position="6"/>
        <end position="28"/>
    </location>
</feature>
<reference evidence="2" key="1">
    <citation type="submission" date="2018-02" db="EMBL/GenBank/DDBJ databases">
        <title>Rhizophora mucronata_Transcriptome.</title>
        <authorList>
            <person name="Meera S.P."/>
            <person name="Sreeshan A."/>
            <person name="Augustine A."/>
        </authorList>
    </citation>
    <scope>NUCLEOTIDE SEQUENCE</scope>
    <source>
        <tissue evidence="2">Leaf</tissue>
    </source>
</reference>
<dbReference type="AlphaFoldDB" id="A0A2P2QQ55"/>
<keyword evidence="1" id="KW-0472">Membrane</keyword>
<name>A0A2P2QQ55_RHIMU</name>
<proteinExistence type="predicted"/>
<evidence type="ECO:0000313" key="2">
    <source>
        <dbReference type="EMBL" id="MBX69169.1"/>
    </source>
</evidence>
<organism evidence="2">
    <name type="scientific">Rhizophora mucronata</name>
    <name type="common">Asiatic mangrove</name>
    <dbReference type="NCBI Taxonomy" id="61149"/>
    <lineage>
        <taxon>Eukaryota</taxon>
        <taxon>Viridiplantae</taxon>
        <taxon>Streptophyta</taxon>
        <taxon>Embryophyta</taxon>
        <taxon>Tracheophyta</taxon>
        <taxon>Spermatophyta</taxon>
        <taxon>Magnoliopsida</taxon>
        <taxon>eudicotyledons</taxon>
        <taxon>Gunneridae</taxon>
        <taxon>Pentapetalae</taxon>
        <taxon>rosids</taxon>
        <taxon>fabids</taxon>
        <taxon>Malpighiales</taxon>
        <taxon>Rhizophoraceae</taxon>
        <taxon>Rhizophora</taxon>
    </lineage>
</organism>